<dbReference type="eggNOG" id="COG4992">
    <property type="taxonomic scope" value="Bacteria"/>
</dbReference>
<comment type="catalytic activity">
    <reaction evidence="4">
        <text>N(2)-acetyl-L-ornithine + 2-oxoglutarate = N-acetyl-L-glutamate 5-semialdehyde + L-glutamate</text>
        <dbReference type="Rhea" id="RHEA:18049"/>
        <dbReference type="ChEBI" id="CHEBI:16810"/>
        <dbReference type="ChEBI" id="CHEBI:29123"/>
        <dbReference type="ChEBI" id="CHEBI:29985"/>
        <dbReference type="ChEBI" id="CHEBI:57805"/>
        <dbReference type="EC" id="2.6.1.11"/>
    </reaction>
</comment>
<gene>
    <name evidence="4" type="primary">argD</name>
    <name evidence="5" type="ordered locus">Mmc1_3744</name>
</gene>
<reference evidence="6" key="1">
    <citation type="journal article" date="2009" name="Appl. Environ. Microbiol.">
        <title>Complete genome sequence of the chemolithoautotrophic marine magnetotactic coccus strain MC-1.</title>
        <authorList>
            <person name="Schubbe S."/>
            <person name="Williams T.J."/>
            <person name="Xie G."/>
            <person name="Kiss H.E."/>
            <person name="Brettin T.S."/>
            <person name="Martinez D."/>
            <person name="Ross C.A."/>
            <person name="Schuler D."/>
            <person name="Cox B.L."/>
            <person name="Nealson K.H."/>
            <person name="Bazylinski D.A."/>
        </authorList>
    </citation>
    <scope>NUCLEOTIDE SEQUENCE [LARGE SCALE GENOMIC DNA]</scope>
    <source>
        <strain evidence="6">ATCC BAA-1437 / JCM 17883 / MC-1</strain>
    </source>
</reference>
<comment type="similarity">
    <text evidence="4">Belongs to the class-III pyridoxal-phosphate-dependent aminotransferase family. ArgD subfamily.</text>
</comment>
<keyword evidence="4" id="KW-0055">Arginine biosynthesis</keyword>
<dbReference type="InterPro" id="IPR005814">
    <property type="entry name" value="Aminotrans_3"/>
</dbReference>
<evidence type="ECO:0000313" key="5">
    <source>
        <dbReference type="EMBL" id="ABK46229.1"/>
    </source>
</evidence>
<dbReference type="GO" id="GO:0003992">
    <property type="term" value="F:N2-acetyl-L-ornithine:2-oxoglutarate 5-aminotransferase activity"/>
    <property type="evidence" value="ECO:0007669"/>
    <property type="project" value="UniProtKB-UniRule"/>
</dbReference>
<evidence type="ECO:0000256" key="3">
    <source>
        <dbReference type="ARBA" id="ARBA00022898"/>
    </source>
</evidence>
<dbReference type="FunFam" id="3.40.640.10:FF:000004">
    <property type="entry name" value="Acetylornithine aminotransferase"/>
    <property type="match status" value="1"/>
</dbReference>
<feature type="binding site" evidence="4">
    <location>
        <position position="132"/>
    </location>
    <ligand>
        <name>pyridoxal 5'-phosphate</name>
        <dbReference type="ChEBI" id="CHEBI:597326"/>
    </ligand>
</feature>
<organism evidence="5 6">
    <name type="scientific">Magnetococcus marinus (strain ATCC BAA-1437 / JCM 17883 / MC-1)</name>
    <dbReference type="NCBI Taxonomy" id="156889"/>
    <lineage>
        <taxon>Bacteria</taxon>
        <taxon>Pseudomonadati</taxon>
        <taxon>Pseudomonadota</taxon>
        <taxon>Magnetococcia</taxon>
        <taxon>Magnetococcales</taxon>
        <taxon>Magnetococcaceae</taxon>
        <taxon>Magnetococcus</taxon>
    </lineage>
</organism>
<dbReference type="UniPathway" id="UPA00068">
    <property type="reaction ID" value="UER00109"/>
</dbReference>
<evidence type="ECO:0000256" key="1">
    <source>
        <dbReference type="ARBA" id="ARBA00022576"/>
    </source>
</evidence>
<keyword evidence="1 4" id="KW-0032">Aminotransferase</keyword>
<dbReference type="HOGENOM" id="CLU_016922_10_1_5"/>
<dbReference type="RefSeq" id="WP_011715281.1">
    <property type="nucleotide sequence ID" value="NC_008576.1"/>
</dbReference>
<dbReference type="KEGG" id="mgm:Mmc1_3744"/>
<dbReference type="GO" id="GO:0030170">
    <property type="term" value="F:pyridoxal phosphate binding"/>
    <property type="evidence" value="ECO:0007669"/>
    <property type="project" value="InterPro"/>
</dbReference>
<dbReference type="CDD" id="cd00610">
    <property type="entry name" value="OAT_like"/>
    <property type="match status" value="1"/>
</dbReference>
<dbReference type="EMBL" id="CP000471">
    <property type="protein sequence ID" value="ABK46229.1"/>
    <property type="molecule type" value="Genomic_DNA"/>
</dbReference>
<dbReference type="Gene3D" id="3.40.640.10">
    <property type="entry name" value="Type I PLP-dependent aspartate aminotransferase-like (Major domain)"/>
    <property type="match status" value="1"/>
</dbReference>
<comment type="pathway">
    <text evidence="4">Amino-acid biosynthesis; L-arginine biosynthesis; N(2)-acetyl-L-ornithine from L-glutamate: step 4/4.</text>
</comment>
<dbReference type="NCBIfam" id="TIGR00707">
    <property type="entry name" value="argD"/>
    <property type="match status" value="1"/>
</dbReference>
<evidence type="ECO:0000313" key="6">
    <source>
        <dbReference type="Proteomes" id="UP000002586"/>
    </source>
</evidence>
<feature type="binding site" evidence="4">
    <location>
        <begin position="217"/>
        <end position="220"/>
    </location>
    <ligand>
        <name>pyridoxal 5'-phosphate</name>
        <dbReference type="ChEBI" id="CHEBI:597326"/>
    </ligand>
</feature>
<keyword evidence="2 4" id="KW-0808">Transferase</keyword>
<dbReference type="PROSITE" id="PS00600">
    <property type="entry name" value="AA_TRANSFER_CLASS_3"/>
    <property type="match status" value="1"/>
</dbReference>
<dbReference type="STRING" id="156889.Mmc1_3744"/>
<dbReference type="InterPro" id="IPR004636">
    <property type="entry name" value="AcOrn/SuccOrn_fam"/>
</dbReference>
<dbReference type="InterPro" id="IPR015421">
    <property type="entry name" value="PyrdxlP-dep_Trfase_major"/>
</dbReference>
<comment type="subcellular location">
    <subcellularLocation>
        <location evidence="4">Cytoplasm</location>
    </subcellularLocation>
</comment>
<feature type="binding site" evidence="4">
    <location>
        <position position="275"/>
    </location>
    <ligand>
        <name>pyridoxal 5'-phosphate</name>
        <dbReference type="ChEBI" id="CHEBI:597326"/>
    </ligand>
</feature>
<dbReference type="EC" id="2.6.1.11" evidence="4"/>
<protein>
    <recommendedName>
        <fullName evidence="4">Acetylornithine aminotransferase</fullName>
        <shortName evidence="4">ACOAT</shortName>
        <ecNumber evidence="4">2.6.1.11</ecNumber>
    </recommendedName>
</protein>
<dbReference type="NCBIfam" id="NF002325">
    <property type="entry name" value="PRK01278.1"/>
    <property type="match status" value="1"/>
</dbReference>
<evidence type="ECO:0000256" key="4">
    <source>
        <dbReference type="HAMAP-Rule" id="MF_01107"/>
    </source>
</evidence>
<comment type="cofactor">
    <cofactor evidence="4">
        <name>pyridoxal 5'-phosphate</name>
        <dbReference type="ChEBI" id="CHEBI:597326"/>
    </cofactor>
    <text evidence="4">Binds 1 pyridoxal phosphate per subunit.</text>
</comment>
<feature type="binding site" evidence="4">
    <location>
        <position position="274"/>
    </location>
    <ligand>
        <name>N(2)-acetyl-L-ornithine</name>
        <dbReference type="ChEBI" id="CHEBI:57805"/>
    </ligand>
</feature>
<keyword evidence="4" id="KW-0963">Cytoplasm</keyword>
<sequence length="391" mass="42335">MSDKVSSIMSTYGRYPVAFERGEGVRLWDTNGRVYLDFLSGIGVNNLGHSHPTVVKAVQEQVAKLTHTCNLYRIPNQEALAARLVATCFADQVFFSNSGADANEAAIKLVRKYMKDRGQPGRYEIITATNSFHGRTMATLTATGQEKVQSGFEPLVPGFRYVPYNDMEAMEKAVGPYTAAIMVEPIQGESGVRVPDADYLNQLRALCDRKDILLVLDEVQSGMGRTGKMWAYQWSDIEPDIMTSAKALASGVPMGACLARRGVAAAFAPGSHGSTFGGNPLSAAAALATLDVMLAPDFLPTVQARGDYFMNALRQLAQGRRMVKQIRGRGLMVAMELNAPGEEVASIALSRGLLINCCMGTVLRFLPPLVVSEQEIDQGLAILGEVLSDLF</sequence>
<dbReference type="InterPro" id="IPR050103">
    <property type="entry name" value="Class-III_PLP-dep_AT"/>
</dbReference>
<dbReference type="PIRSF" id="PIRSF000521">
    <property type="entry name" value="Transaminase_4ab_Lys_Orn"/>
    <property type="match status" value="1"/>
</dbReference>
<feature type="binding site" evidence="4">
    <location>
        <position position="135"/>
    </location>
    <ligand>
        <name>N(2)-acetyl-L-ornithine</name>
        <dbReference type="ChEBI" id="CHEBI:57805"/>
    </ligand>
</feature>
<dbReference type="PANTHER" id="PTHR11986">
    <property type="entry name" value="AMINOTRANSFERASE CLASS III"/>
    <property type="match status" value="1"/>
</dbReference>
<dbReference type="HAMAP" id="MF_01107">
    <property type="entry name" value="ArgD_aminotrans_3"/>
    <property type="match status" value="1"/>
</dbReference>
<dbReference type="GO" id="GO:0042802">
    <property type="term" value="F:identical protein binding"/>
    <property type="evidence" value="ECO:0007669"/>
    <property type="project" value="TreeGrafter"/>
</dbReference>
<keyword evidence="3 4" id="KW-0663">Pyridoxal phosphate</keyword>
<name>A0LE36_MAGMM</name>
<dbReference type="GO" id="GO:0006526">
    <property type="term" value="P:L-arginine biosynthetic process"/>
    <property type="evidence" value="ECO:0007669"/>
    <property type="project" value="UniProtKB-UniRule"/>
</dbReference>
<comment type="miscellaneous">
    <text evidence="4">May also have succinyldiaminopimelate aminotransferase activity, thus carrying out the corresponding step in lysine biosynthesis.</text>
</comment>
<keyword evidence="6" id="KW-1185">Reference proteome</keyword>
<dbReference type="SUPFAM" id="SSF53383">
    <property type="entry name" value="PLP-dependent transferases"/>
    <property type="match status" value="1"/>
</dbReference>
<evidence type="ECO:0000256" key="2">
    <source>
        <dbReference type="ARBA" id="ARBA00022679"/>
    </source>
</evidence>
<dbReference type="InterPro" id="IPR015424">
    <property type="entry name" value="PyrdxlP-dep_Trfase"/>
</dbReference>
<dbReference type="InterPro" id="IPR049704">
    <property type="entry name" value="Aminotrans_3_PPA_site"/>
</dbReference>
<comment type="subunit">
    <text evidence="4">Homodimer.</text>
</comment>
<dbReference type="Proteomes" id="UP000002586">
    <property type="component" value="Chromosome"/>
</dbReference>
<keyword evidence="4" id="KW-0028">Amino-acid biosynthesis</keyword>
<dbReference type="InterPro" id="IPR015422">
    <property type="entry name" value="PyrdxlP-dep_Trfase_small"/>
</dbReference>
<dbReference type="PANTHER" id="PTHR11986:SF113">
    <property type="entry name" value="SUCCINYLORNITHINE TRANSAMINASE"/>
    <property type="match status" value="1"/>
</dbReference>
<dbReference type="OrthoDB" id="9801834at2"/>
<feature type="binding site" evidence="4">
    <location>
        <begin position="99"/>
        <end position="100"/>
    </location>
    <ligand>
        <name>pyridoxal 5'-phosphate</name>
        <dbReference type="ChEBI" id="CHEBI:597326"/>
    </ligand>
</feature>
<dbReference type="AlphaFoldDB" id="A0LE36"/>
<dbReference type="GO" id="GO:0005737">
    <property type="term" value="C:cytoplasm"/>
    <property type="evidence" value="ECO:0007669"/>
    <property type="project" value="UniProtKB-SubCell"/>
</dbReference>
<dbReference type="Pfam" id="PF00202">
    <property type="entry name" value="Aminotran_3"/>
    <property type="match status" value="1"/>
</dbReference>
<dbReference type="Gene3D" id="3.90.1150.10">
    <property type="entry name" value="Aspartate Aminotransferase, domain 1"/>
    <property type="match status" value="1"/>
</dbReference>
<reference evidence="5 6" key="2">
    <citation type="journal article" date="2012" name="Int. J. Syst. Evol. Microbiol.">
        <title>Magnetococcus marinus gen. nov., sp. nov., a marine, magnetotactic bacterium that represents a novel lineage (Magnetococcaceae fam. nov.; Magnetococcales ord. nov.) at the base of the Alphaproteobacteria.</title>
        <authorList>
            <person name="Bazylinski D.A."/>
            <person name="Williams T.J."/>
            <person name="Lefevre C.T."/>
            <person name="Berg R.J."/>
            <person name="Zhang C.L."/>
            <person name="Bowser S.S."/>
            <person name="Dean A.J."/>
            <person name="Beveridge T.J."/>
        </authorList>
    </citation>
    <scope>NUCLEOTIDE SEQUENCE [LARGE SCALE GENOMIC DNA]</scope>
    <source>
        <strain evidence="6">ATCC BAA-1437 / JCM 17883 / MC-1</strain>
    </source>
</reference>
<proteinExistence type="inferred from homology"/>
<accession>A0LE36</accession>
<feature type="modified residue" description="N6-(pyridoxal phosphate)lysine" evidence="4">
    <location>
        <position position="246"/>
    </location>
</feature>